<proteinExistence type="predicted"/>
<evidence type="ECO:0000313" key="2">
    <source>
        <dbReference type="EMBL" id="AFL81911.1"/>
    </source>
</evidence>
<keyword evidence="1" id="KW-1133">Transmembrane helix</keyword>
<dbReference type="KEGG" id="asl:Aeqsu_2453"/>
<dbReference type="STRING" id="746697.Aeqsu_2453"/>
<feature type="transmembrane region" description="Helical" evidence="1">
    <location>
        <begin position="12"/>
        <end position="29"/>
    </location>
</feature>
<dbReference type="HOGENOM" id="CLU_3195124_0_0_10"/>
<name>I3YY43_AEQSU</name>
<reference evidence="2 3" key="1">
    <citation type="submission" date="2012-06" db="EMBL/GenBank/DDBJ databases">
        <title>The complete genome of Aequorivita sublithincola DSM 14238.</title>
        <authorList>
            <consortium name="US DOE Joint Genome Institute (JGI-PGF)"/>
            <person name="Lucas S."/>
            <person name="Copeland A."/>
            <person name="Lapidus A."/>
            <person name="Goodwin L."/>
            <person name="Pitluck S."/>
            <person name="Peters L."/>
            <person name="Munk A.C.C."/>
            <person name="Kyrpides N."/>
            <person name="Mavromatis K."/>
            <person name="Pagani I."/>
            <person name="Ivanova N."/>
            <person name="Ovchinnikova G."/>
            <person name="Zeytun A."/>
            <person name="Detter J.C."/>
            <person name="Han C."/>
            <person name="Land M."/>
            <person name="Hauser L."/>
            <person name="Markowitz V."/>
            <person name="Cheng J.-F."/>
            <person name="Hugenholtz P."/>
            <person name="Woyke T."/>
            <person name="Wu D."/>
            <person name="Tindall B."/>
            <person name="Faehnrich R."/>
            <person name="Brambilla E."/>
            <person name="Klenk H.-P."/>
            <person name="Eisen J.A."/>
        </authorList>
    </citation>
    <scope>NUCLEOTIDE SEQUENCE [LARGE SCALE GENOMIC DNA]</scope>
    <source>
        <strain evidence="3">DSM 14238 / LMG 21431 / ACAM 643 / 9-3</strain>
    </source>
</reference>
<protein>
    <submittedName>
        <fullName evidence="2">Uncharacterized protein</fullName>
    </submittedName>
</protein>
<gene>
    <name evidence="2" type="ordered locus">Aeqsu_2453</name>
</gene>
<evidence type="ECO:0000313" key="3">
    <source>
        <dbReference type="Proteomes" id="UP000006049"/>
    </source>
</evidence>
<dbReference type="Proteomes" id="UP000006049">
    <property type="component" value="Chromosome"/>
</dbReference>
<evidence type="ECO:0000256" key="1">
    <source>
        <dbReference type="SAM" id="Phobius"/>
    </source>
</evidence>
<keyword evidence="3" id="KW-1185">Reference proteome</keyword>
<keyword evidence="1" id="KW-0472">Membrane</keyword>
<sequence length="45" mass="5223">MSVEILDLTDIMTVLTASFLSFLLDNFLLRTCSFEKKNHGIIRYI</sequence>
<organism evidence="2 3">
    <name type="scientific">Aequorivita sublithincola (strain DSM 14238 / LMG 21431 / ACAM 643 / 9-3)</name>
    <dbReference type="NCBI Taxonomy" id="746697"/>
    <lineage>
        <taxon>Bacteria</taxon>
        <taxon>Pseudomonadati</taxon>
        <taxon>Bacteroidota</taxon>
        <taxon>Flavobacteriia</taxon>
        <taxon>Flavobacteriales</taxon>
        <taxon>Flavobacteriaceae</taxon>
        <taxon>Aequorivita</taxon>
    </lineage>
</organism>
<dbReference type="AlphaFoldDB" id="I3YY43"/>
<dbReference type="EMBL" id="CP003280">
    <property type="protein sequence ID" value="AFL81911.1"/>
    <property type="molecule type" value="Genomic_DNA"/>
</dbReference>
<accession>I3YY43</accession>
<keyword evidence="1" id="KW-0812">Transmembrane</keyword>